<dbReference type="AlphaFoldDB" id="A0A6G1G5M3"/>
<dbReference type="EMBL" id="ML975155">
    <property type="protein sequence ID" value="KAF1813395.1"/>
    <property type="molecule type" value="Genomic_DNA"/>
</dbReference>
<feature type="region of interest" description="Disordered" evidence="1">
    <location>
        <begin position="106"/>
        <end position="171"/>
    </location>
</feature>
<organism evidence="2">
    <name type="scientific">Eremomyces bilateralis CBS 781.70</name>
    <dbReference type="NCBI Taxonomy" id="1392243"/>
    <lineage>
        <taxon>Eukaryota</taxon>
        <taxon>Fungi</taxon>
        <taxon>Dikarya</taxon>
        <taxon>Ascomycota</taxon>
        <taxon>Pezizomycotina</taxon>
        <taxon>Dothideomycetes</taxon>
        <taxon>Dothideomycetes incertae sedis</taxon>
        <taxon>Eremomycetales</taxon>
        <taxon>Eremomycetaceae</taxon>
        <taxon>Eremomyces</taxon>
    </lineage>
</organism>
<dbReference type="PANTHER" id="PTHR37331">
    <property type="entry name" value="YALI0F11671P"/>
    <property type="match status" value="1"/>
</dbReference>
<gene>
    <name evidence="2 4" type="ORF">P152DRAFT_395615</name>
</gene>
<evidence type="ECO:0000256" key="1">
    <source>
        <dbReference type="SAM" id="MobiDB-lite"/>
    </source>
</evidence>
<reference evidence="4" key="3">
    <citation type="submission" date="2025-04" db="UniProtKB">
        <authorList>
            <consortium name="RefSeq"/>
        </authorList>
    </citation>
    <scope>IDENTIFICATION</scope>
    <source>
        <strain evidence="4">CBS 781.70</strain>
    </source>
</reference>
<reference evidence="2 4" key="1">
    <citation type="submission" date="2020-01" db="EMBL/GenBank/DDBJ databases">
        <authorList>
            <consortium name="DOE Joint Genome Institute"/>
            <person name="Haridas S."/>
            <person name="Albert R."/>
            <person name="Binder M."/>
            <person name="Bloem J."/>
            <person name="Labutti K."/>
            <person name="Salamov A."/>
            <person name="Andreopoulos B."/>
            <person name="Baker S.E."/>
            <person name="Barry K."/>
            <person name="Bills G."/>
            <person name="Bluhm B.H."/>
            <person name="Cannon C."/>
            <person name="Castanera R."/>
            <person name="Culley D.E."/>
            <person name="Daum C."/>
            <person name="Ezra D."/>
            <person name="Gonzalez J.B."/>
            <person name="Henrissat B."/>
            <person name="Kuo A."/>
            <person name="Liang C."/>
            <person name="Lipzen A."/>
            <person name="Lutzoni F."/>
            <person name="Magnuson J."/>
            <person name="Mondo S."/>
            <person name="Nolan M."/>
            <person name="Ohm R."/>
            <person name="Pangilinan J."/>
            <person name="Park H.-J."/>
            <person name="Ramirez L."/>
            <person name="Alfaro M."/>
            <person name="Sun H."/>
            <person name="Tritt A."/>
            <person name="Yoshinaga Y."/>
            <person name="Zwiers L.-H."/>
            <person name="Turgeon B.G."/>
            <person name="Goodwin S.B."/>
            <person name="Spatafora J.W."/>
            <person name="Crous P.W."/>
            <person name="Grigoriev I.V."/>
        </authorList>
    </citation>
    <scope>NUCLEOTIDE SEQUENCE</scope>
    <source>
        <strain evidence="2 4">CBS 781.70</strain>
    </source>
</reference>
<proteinExistence type="predicted"/>
<dbReference type="Proteomes" id="UP000504638">
    <property type="component" value="Unplaced"/>
</dbReference>
<feature type="compositionally biased region" description="Gly residues" evidence="1">
    <location>
        <begin position="139"/>
        <end position="160"/>
    </location>
</feature>
<dbReference type="RefSeq" id="XP_033535026.1">
    <property type="nucleotide sequence ID" value="XM_033676313.1"/>
</dbReference>
<dbReference type="PANTHER" id="PTHR37331:SF1">
    <property type="entry name" value="YALI0F11671P"/>
    <property type="match status" value="1"/>
</dbReference>
<sequence length="240" mass="25651">MQCLRASRPIGAFRSIQPQRALSTLPNNPHIYTFPDPPTSGHLLTLLPTDPPTRSLAIGFSPSIPPSPSTFRENPTFLRLLHAVIRTHAIHDPRIQSQAQVFAGPGGSSFGFGGSTTLPSNHPANRSRRTAEPRSPGIKAGGDGAGGASRQGGAGGGKMGGWIHVSDERKPPDWGRIAWPEDIFGSLQVDGEGRFVGEGGEYQESGTYRVVTNEGVLGLSPFLRECLVRELRALEKCGKI</sequence>
<accession>A0A6G1G5M3</accession>
<evidence type="ECO:0000313" key="3">
    <source>
        <dbReference type="Proteomes" id="UP000504638"/>
    </source>
</evidence>
<dbReference type="OrthoDB" id="5397701at2759"/>
<keyword evidence="3" id="KW-1185">Reference proteome</keyword>
<dbReference type="GeneID" id="54416883"/>
<reference evidence="4" key="2">
    <citation type="submission" date="2020-04" db="EMBL/GenBank/DDBJ databases">
        <authorList>
            <consortium name="NCBI Genome Project"/>
        </authorList>
    </citation>
    <scope>NUCLEOTIDE SEQUENCE</scope>
    <source>
        <strain evidence="4">CBS 781.70</strain>
    </source>
</reference>
<protein>
    <submittedName>
        <fullName evidence="2 4">Uncharacterized protein</fullName>
    </submittedName>
</protein>
<evidence type="ECO:0000313" key="2">
    <source>
        <dbReference type="EMBL" id="KAF1813395.1"/>
    </source>
</evidence>
<evidence type="ECO:0000313" key="4">
    <source>
        <dbReference type="RefSeq" id="XP_033535026.1"/>
    </source>
</evidence>
<name>A0A6G1G5M3_9PEZI</name>